<dbReference type="Proteomes" id="UP000199513">
    <property type="component" value="Unassembled WGS sequence"/>
</dbReference>
<dbReference type="STRING" id="1003.SAMN04488541_101847"/>
<dbReference type="Pfam" id="PF13424">
    <property type="entry name" value="TPR_12"/>
    <property type="match status" value="1"/>
</dbReference>
<evidence type="ECO:0000313" key="8">
    <source>
        <dbReference type="Proteomes" id="UP000199513"/>
    </source>
</evidence>
<gene>
    <name evidence="7" type="ORF">SAMN04488541_101847</name>
</gene>
<keyword evidence="4" id="KW-0472">Membrane</keyword>
<dbReference type="InterPro" id="IPR036457">
    <property type="entry name" value="PPM-type-like_dom_sf"/>
</dbReference>
<dbReference type="Pfam" id="PF07228">
    <property type="entry name" value="SpoIIE"/>
    <property type="match status" value="1"/>
</dbReference>
<dbReference type="RefSeq" id="WP_091545193.1">
    <property type="nucleotide sequence ID" value="NZ_FONY01000018.1"/>
</dbReference>
<keyword evidence="8" id="KW-1185">Reference proteome</keyword>
<feature type="repeat" description="TPR" evidence="2">
    <location>
        <begin position="58"/>
        <end position="91"/>
    </location>
</feature>
<keyword evidence="5" id="KW-0732">Signal</keyword>
<feature type="chain" id="PRO_5011521015" evidence="5">
    <location>
        <begin position="26"/>
        <end position="634"/>
    </location>
</feature>
<dbReference type="Pfam" id="PF13181">
    <property type="entry name" value="TPR_8"/>
    <property type="match status" value="2"/>
</dbReference>
<dbReference type="PANTHER" id="PTHR43156">
    <property type="entry name" value="STAGE II SPORULATION PROTEIN E-RELATED"/>
    <property type="match status" value="1"/>
</dbReference>
<evidence type="ECO:0000256" key="3">
    <source>
        <dbReference type="SAM" id="Coils"/>
    </source>
</evidence>
<evidence type="ECO:0000259" key="6">
    <source>
        <dbReference type="Pfam" id="PF07228"/>
    </source>
</evidence>
<feature type="repeat" description="TPR" evidence="2">
    <location>
        <begin position="98"/>
        <end position="131"/>
    </location>
</feature>
<feature type="coiled-coil region" evidence="3">
    <location>
        <begin position="336"/>
        <end position="373"/>
    </location>
</feature>
<dbReference type="PANTHER" id="PTHR43156:SF9">
    <property type="entry name" value="HAMP DOMAIN-CONTAINING PROTEIN"/>
    <property type="match status" value="1"/>
</dbReference>
<dbReference type="AlphaFoldDB" id="A0A1I2GFF1"/>
<dbReference type="InterPro" id="IPR019734">
    <property type="entry name" value="TPR_rpt"/>
</dbReference>
<dbReference type="PROSITE" id="PS50005">
    <property type="entry name" value="TPR"/>
    <property type="match status" value="2"/>
</dbReference>
<name>A0A1I2GFF1_9BACT</name>
<protein>
    <submittedName>
        <fullName evidence="7">Serine phosphatase RsbU, regulator of sigma subunit</fullName>
    </submittedName>
</protein>
<evidence type="ECO:0000313" key="7">
    <source>
        <dbReference type="EMBL" id="SFF16315.1"/>
    </source>
</evidence>
<dbReference type="SMART" id="SM00028">
    <property type="entry name" value="TPR"/>
    <property type="match status" value="4"/>
</dbReference>
<feature type="transmembrane region" description="Helical" evidence="4">
    <location>
        <begin position="304"/>
        <end position="322"/>
    </location>
</feature>
<feature type="coiled-coil region" evidence="3">
    <location>
        <begin position="208"/>
        <end position="295"/>
    </location>
</feature>
<dbReference type="Gene3D" id="3.60.40.10">
    <property type="entry name" value="PPM-type phosphatase domain"/>
    <property type="match status" value="1"/>
</dbReference>
<keyword evidence="4" id="KW-0812">Transmembrane</keyword>
<keyword evidence="2" id="KW-0802">TPR repeat</keyword>
<feature type="domain" description="PPM-type phosphatase" evidence="6">
    <location>
        <begin position="436"/>
        <end position="632"/>
    </location>
</feature>
<sequence length="634" mass="73400">MRYPLLKITCVVLLLACTPFKPLKAQQRGTIPENQLMAIAESKNMAEKYQASDPNQATQFLNKIAFIYWEHGYNKEAIDYFKRSLSINESIGNNNAITMINHNIGSLYSDMGYFDEALNYYYKTLEIRKFKKDKEGIASAWLTIADTYSKLKQYDKAVQILENDALKAVKELDNEELIRNCYGRLAENYEKMGNAEKSIQYFRFFTMLDDNLRRKTEEENKRKVLEAQLKAKLAEAEKIAQEGKILNQERKLLAAESEKEKMNRQTKEQQKQLLILQQRQENAKLLEEKLKKELEFDKLVQRSLIGGLGLVFILGFVVFYAYQQKKKAGVKLALQNMEILKQKEEILSQRDNIEKQSQELQKTYHEVKEANAKITGSINYARRIQDSMLPDEATLQTLLPESFILFKPRDIVSGDYYWFTHTEYPDNQHKDTPIHKILITAADCTGHGVPGALLTMMGFNLLNEIVQNRHITEADLILNELHKGVRKALKQEETENRDGMDLAMCVWRQEDKILEYAGANNPLIIIQNNELQYFKADKHAIGGLQKEANRTFTKHEISIQQPTAVYMFSDGYADQFGGEHGRKFTIKALKELLLAIHHKPMQEQKEILDVEITKWKGLHHKQIDDILMLGFRLG</sequence>
<dbReference type="Gene3D" id="1.25.40.10">
    <property type="entry name" value="Tetratricopeptide repeat domain"/>
    <property type="match status" value="1"/>
</dbReference>
<dbReference type="SUPFAM" id="SSF48452">
    <property type="entry name" value="TPR-like"/>
    <property type="match status" value="1"/>
</dbReference>
<dbReference type="InterPro" id="IPR011990">
    <property type="entry name" value="TPR-like_helical_dom_sf"/>
</dbReference>
<keyword evidence="3" id="KW-0175">Coiled coil</keyword>
<dbReference type="OrthoDB" id="1119265at2"/>
<dbReference type="InterPro" id="IPR052016">
    <property type="entry name" value="Bact_Sigma-Reg"/>
</dbReference>
<evidence type="ECO:0000256" key="1">
    <source>
        <dbReference type="ARBA" id="ARBA00022801"/>
    </source>
</evidence>
<accession>A0A1I2GFF1</accession>
<dbReference type="InterPro" id="IPR001932">
    <property type="entry name" value="PPM-type_phosphatase-like_dom"/>
</dbReference>
<reference evidence="7 8" key="1">
    <citation type="submission" date="2016-10" db="EMBL/GenBank/DDBJ databases">
        <authorList>
            <person name="de Groot N.N."/>
        </authorList>
    </citation>
    <scope>NUCLEOTIDE SEQUENCE [LARGE SCALE GENOMIC DNA]</scope>
    <source>
        <strain>GEY</strain>
        <strain evidence="8">DSM 9560</strain>
    </source>
</reference>
<evidence type="ECO:0000256" key="4">
    <source>
        <dbReference type="SAM" id="Phobius"/>
    </source>
</evidence>
<keyword evidence="4" id="KW-1133">Transmembrane helix</keyword>
<proteinExistence type="predicted"/>
<evidence type="ECO:0000256" key="5">
    <source>
        <dbReference type="SAM" id="SignalP"/>
    </source>
</evidence>
<feature type="signal peptide" evidence="5">
    <location>
        <begin position="1"/>
        <end position="25"/>
    </location>
</feature>
<keyword evidence="1" id="KW-0378">Hydrolase</keyword>
<organism evidence="7 8">
    <name type="scientific">Thermoflexibacter ruber</name>
    <dbReference type="NCBI Taxonomy" id="1003"/>
    <lineage>
        <taxon>Bacteria</taxon>
        <taxon>Pseudomonadati</taxon>
        <taxon>Bacteroidota</taxon>
        <taxon>Cytophagia</taxon>
        <taxon>Cytophagales</taxon>
        <taxon>Thermoflexibacteraceae</taxon>
        <taxon>Thermoflexibacter</taxon>
    </lineage>
</organism>
<evidence type="ECO:0000256" key="2">
    <source>
        <dbReference type="PROSITE-ProRule" id="PRU00339"/>
    </source>
</evidence>
<dbReference type="GO" id="GO:0016791">
    <property type="term" value="F:phosphatase activity"/>
    <property type="evidence" value="ECO:0007669"/>
    <property type="project" value="TreeGrafter"/>
</dbReference>
<dbReference type="EMBL" id="FONY01000018">
    <property type="protein sequence ID" value="SFF16315.1"/>
    <property type="molecule type" value="Genomic_DNA"/>
</dbReference>